<organism evidence="1 2">
    <name type="scientific">Oesophagostomum dentatum</name>
    <name type="common">Nodular worm</name>
    <dbReference type="NCBI Taxonomy" id="61180"/>
    <lineage>
        <taxon>Eukaryota</taxon>
        <taxon>Metazoa</taxon>
        <taxon>Ecdysozoa</taxon>
        <taxon>Nematoda</taxon>
        <taxon>Chromadorea</taxon>
        <taxon>Rhabditida</taxon>
        <taxon>Rhabditina</taxon>
        <taxon>Rhabditomorpha</taxon>
        <taxon>Strongyloidea</taxon>
        <taxon>Strongylidae</taxon>
        <taxon>Oesophagostomum</taxon>
    </lineage>
</organism>
<dbReference type="OrthoDB" id="5821868at2759"/>
<evidence type="ECO:0000313" key="1">
    <source>
        <dbReference type="EMBL" id="KHJ96387.1"/>
    </source>
</evidence>
<name>A0A0B1TKM9_OESDE</name>
<protein>
    <submittedName>
        <fullName evidence="1">Uncharacterized protein</fullName>
    </submittedName>
</protein>
<dbReference type="AlphaFoldDB" id="A0A0B1TKM9"/>
<dbReference type="EMBL" id="KN549680">
    <property type="protein sequence ID" value="KHJ96387.1"/>
    <property type="molecule type" value="Genomic_DNA"/>
</dbReference>
<gene>
    <name evidence="1" type="ORF">OESDEN_03652</name>
</gene>
<feature type="non-terminal residue" evidence="1">
    <location>
        <position position="81"/>
    </location>
</feature>
<sequence length="81" mass="9876">MFGISVEERVLKQQKLEGRSKRDSKEEFRRYYEFEEAEVKMDEKKEDPKALDSYLKFDKPFYYMVVKKGEFGRMINCIGRF</sequence>
<evidence type="ECO:0000313" key="2">
    <source>
        <dbReference type="Proteomes" id="UP000053660"/>
    </source>
</evidence>
<keyword evidence="2" id="KW-1185">Reference proteome</keyword>
<accession>A0A0B1TKM9</accession>
<proteinExistence type="predicted"/>
<reference evidence="1 2" key="1">
    <citation type="submission" date="2014-03" db="EMBL/GenBank/DDBJ databases">
        <title>Draft genome of the hookworm Oesophagostomum dentatum.</title>
        <authorList>
            <person name="Mitreva M."/>
        </authorList>
    </citation>
    <scope>NUCLEOTIDE SEQUENCE [LARGE SCALE GENOMIC DNA]</scope>
    <source>
        <strain evidence="1 2">OD-Hann</strain>
    </source>
</reference>
<dbReference type="Proteomes" id="UP000053660">
    <property type="component" value="Unassembled WGS sequence"/>
</dbReference>